<feature type="transmembrane region" description="Helical" evidence="7">
    <location>
        <begin position="294"/>
        <end position="317"/>
    </location>
</feature>
<feature type="transmembrane region" description="Helical" evidence="7">
    <location>
        <begin position="749"/>
        <end position="775"/>
    </location>
</feature>
<keyword evidence="2" id="KW-1003">Cell membrane</keyword>
<evidence type="ECO:0000256" key="4">
    <source>
        <dbReference type="ARBA" id="ARBA00022989"/>
    </source>
</evidence>
<evidence type="ECO:0000313" key="11">
    <source>
        <dbReference type="Proteomes" id="UP000307749"/>
    </source>
</evidence>
<feature type="domain" description="ABC3 transporter permease C-terminal" evidence="8">
    <location>
        <begin position="708"/>
        <end position="821"/>
    </location>
</feature>
<keyword evidence="5 7" id="KW-0472">Membrane</keyword>
<keyword evidence="4 7" id="KW-1133">Transmembrane helix</keyword>
<comment type="caution">
    <text evidence="10">The sequence shown here is derived from an EMBL/GenBank/DDBJ whole genome shotgun (WGS) entry which is preliminary data.</text>
</comment>
<protein>
    <submittedName>
        <fullName evidence="10">Uncharacterized protein</fullName>
    </submittedName>
</protein>
<proteinExistence type="inferred from homology"/>
<comment type="subcellular location">
    <subcellularLocation>
        <location evidence="1">Cell membrane</location>
        <topology evidence="1">Multi-pass membrane protein</topology>
    </subcellularLocation>
</comment>
<dbReference type="InterPro" id="IPR003838">
    <property type="entry name" value="ABC3_permease_C"/>
</dbReference>
<dbReference type="GO" id="GO:0005886">
    <property type="term" value="C:plasma membrane"/>
    <property type="evidence" value="ECO:0007669"/>
    <property type="project" value="UniProtKB-SubCell"/>
</dbReference>
<dbReference type="PANTHER" id="PTHR30572">
    <property type="entry name" value="MEMBRANE COMPONENT OF TRANSPORTER-RELATED"/>
    <property type="match status" value="1"/>
</dbReference>
<feature type="transmembrane region" description="Helical" evidence="7">
    <location>
        <begin position="391"/>
        <end position="414"/>
    </location>
</feature>
<dbReference type="STRING" id="993689.GCA_002077135_01974"/>
<evidence type="ECO:0000256" key="7">
    <source>
        <dbReference type="SAM" id="Phobius"/>
    </source>
</evidence>
<gene>
    <name evidence="10" type="ORF">B1806_12395</name>
</gene>
<dbReference type="Proteomes" id="UP000307749">
    <property type="component" value="Unassembled WGS sequence"/>
</dbReference>
<dbReference type="InterPro" id="IPR050250">
    <property type="entry name" value="Macrolide_Exporter_MacB"/>
</dbReference>
<dbReference type="PANTHER" id="PTHR30572:SF4">
    <property type="entry name" value="ABC TRANSPORTER PERMEASE YTRF"/>
    <property type="match status" value="1"/>
</dbReference>
<feature type="transmembrane region" description="Helical" evidence="7">
    <location>
        <begin position="787"/>
        <end position="809"/>
    </location>
</feature>
<dbReference type="GO" id="GO:0022857">
    <property type="term" value="F:transmembrane transporter activity"/>
    <property type="evidence" value="ECO:0007669"/>
    <property type="project" value="TreeGrafter"/>
</dbReference>
<evidence type="ECO:0000256" key="6">
    <source>
        <dbReference type="ARBA" id="ARBA00038076"/>
    </source>
</evidence>
<evidence type="ECO:0000256" key="3">
    <source>
        <dbReference type="ARBA" id="ARBA00022692"/>
    </source>
</evidence>
<evidence type="ECO:0000256" key="1">
    <source>
        <dbReference type="ARBA" id="ARBA00004651"/>
    </source>
</evidence>
<feature type="domain" description="MacB-like periplasmic core" evidence="9">
    <location>
        <begin position="528"/>
        <end position="670"/>
    </location>
</feature>
<evidence type="ECO:0000259" key="8">
    <source>
        <dbReference type="Pfam" id="PF02687"/>
    </source>
</evidence>
<dbReference type="AlphaFoldDB" id="A0A4S3KJL0"/>
<feature type="domain" description="MacB-like periplasmic core" evidence="9">
    <location>
        <begin position="23"/>
        <end position="207"/>
    </location>
</feature>
<sequence>MGGGAAMRNTATWMQGLAYALLALAIAAAALAFATLRVLDSGAIPGAASGYRYYTLGVMRSTGPSFAMGSIVIAQLDPLFLRTVAAGMATDQKASLRAVAAGATTVTARVDMVTGDYMRALHVSPLAGRLLQASDVADCAPVVVLSASLAQQLFGSPAQAVGRSLRMAADAGVNGPLLRVVGVVPDTFKGLDVQRPARAWAPVPQLPALSGVHFPMCTASKPHDGAIAFSIFGLPAVLSAPASVSLAQLDTLLANAWQRLPASARGKDQLGLVVSAPFSLSPQARLQAAHRTTLYLALAIAALVLATINVFTLRWLALVRRRHVLQLERVLGATRAYLRRRYVLRTGALALALLLASTVLSALGYWALHALVGHDSVLWASLSLPALAGELVWALPLLLLIVVLAEALPLLVLLQRERIDGGSRVALSRADRGIGIGVLVAEVLLAAVMSCAAAWALHYAWQQRHADLGMLRASVTIVSITRKPGDASGMVVLTKSSAKIPAQVLLFDVLQRATCAVVPDAHLAIGPLPVRATLSTSNSVTAGTRATSVMSVAANPAWRSAAGVRLLAGRNFTARRPDSQAVLIDAHTARALFGHVRTAIGGVIDQDGSTSHVIGVIAPLYLHGPSHDAAQVVIGDFRAGQSFFPLIGGTVFFRPALADARTAQLRAALDAALQRQAPTLQVTRIESSQQVLARLTRTQTRQAQVFLAIALFAWAIALSGVAAHLRLYLAMRRRLAAIRSALGAGPRRLYGEVLGGTLALAGAGIALSLLAAPWLAQQFAFLSGAQVAPFGAATWIALAVLLLAVFLVAHFPARRAARAEPAASLHEL</sequence>
<keyword evidence="3 7" id="KW-0812">Transmembrane</keyword>
<evidence type="ECO:0000256" key="5">
    <source>
        <dbReference type="ARBA" id="ARBA00023136"/>
    </source>
</evidence>
<name>A0A4S3KJL0_9GAMM</name>
<dbReference type="InterPro" id="IPR025857">
    <property type="entry name" value="MacB_PCD"/>
</dbReference>
<evidence type="ECO:0000256" key="2">
    <source>
        <dbReference type="ARBA" id="ARBA00022475"/>
    </source>
</evidence>
<dbReference type="OrthoDB" id="100065at2"/>
<organism evidence="10 11">
    <name type="scientific">Metallibacterium scheffleri</name>
    <dbReference type="NCBI Taxonomy" id="993689"/>
    <lineage>
        <taxon>Bacteria</taxon>
        <taxon>Pseudomonadati</taxon>
        <taxon>Pseudomonadota</taxon>
        <taxon>Gammaproteobacteria</taxon>
        <taxon>Lysobacterales</taxon>
        <taxon>Rhodanobacteraceae</taxon>
        <taxon>Metallibacterium</taxon>
    </lineage>
</organism>
<feature type="transmembrane region" description="Helical" evidence="7">
    <location>
        <begin position="348"/>
        <end position="371"/>
    </location>
</feature>
<reference evidence="10 11" key="1">
    <citation type="submission" date="2017-02" db="EMBL/GenBank/DDBJ databases">
        <title>Whole genome sequencing of Metallibacterium scheffleri DSM 24874 (T).</title>
        <authorList>
            <person name="Kumar S."/>
            <person name="Patil P."/>
            <person name="Patil P.B."/>
        </authorList>
    </citation>
    <scope>NUCLEOTIDE SEQUENCE [LARGE SCALE GENOMIC DNA]</scope>
    <source>
        <strain evidence="10 11">DSM 24874</strain>
    </source>
</reference>
<accession>A0A4S3KJL0</accession>
<feature type="transmembrane region" description="Helical" evidence="7">
    <location>
        <begin position="434"/>
        <end position="461"/>
    </location>
</feature>
<feature type="transmembrane region" description="Helical" evidence="7">
    <location>
        <begin position="705"/>
        <end position="729"/>
    </location>
</feature>
<dbReference type="Pfam" id="PF12704">
    <property type="entry name" value="MacB_PCD"/>
    <property type="match status" value="2"/>
</dbReference>
<evidence type="ECO:0000313" key="10">
    <source>
        <dbReference type="EMBL" id="THD08810.1"/>
    </source>
</evidence>
<keyword evidence="11" id="KW-1185">Reference proteome</keyword>
<comment type="similarity">
    <text evidence="6">Belongs to the ABC-4 integral membrane protein family.</text>
</comment>
<dbReference type="EMBL" id="MWQO01000044">
    <property type="protein sequence ID" value="THD08810.1"/>
    <property type="molecule type" value="Genomic_DNA"/>
</dbReference>
<dbReference type="Pfam" id="PF02687">
    <property type="entry name" value="FtsX"/>
    <property type="match status" value="1"/>
</dbReference>
<evidence type="ECO:0000259" key="9">
    <source>
        <dbReference type="Pfam" id="PF12704"/>
    </source>
</evidence>